<proteinExistence type="predicted"/>
<evidence type="ECO:0000256" key="2">
    <source>
        <dbReference type="ARBA" id="ARBA00023242"/>
    </source>
</evidence>
<feature type="compositionally biased region" description="Basic and acidic residues" evidence="3">
    <location>
        <begin position="1"/>
        <end position="18"/>
    </location>
</feature>
<evidence type="ECO:0008006" key="6">
    <source>
        <dbReference type="Google" id="ProtNLM"/>
    </source>
</evidence>
<dbReference type="EMBL" id="KZ613743">
    <property type="protein sequence ID" value="PMD66360.1"/>
    <property type="molecule type" value="Genomic_DNA"/>
</dbReference>
<dbReference type="Proteomes" id="UP000235371">
    <property type="component" value="Unassembled WGS sequence"/>
</dbReference>
<dbReference type="InterPro" id="IPR021858">
    <property type="entry name" value="Fun_TF"/>
</dbReference>
<protein>
    <recommendedName>
        <fullName evidence="6">C6 transcription factor</fullName>
    </recommendedName>
</protein>
<dbReference type="RefSeq" id="XP_024743264.1">
    <property type="nucleotide sequence ID" value="XM_024873692.1"/>
</dbReference>
<evidence type="ECO:0000256" key="1">
    <source>
        <dbReference type="ARBA" id="ARBA00004123"/>
    </source>
</evidence>
<gene>
    <name evidence="4" type="ORF">K444DRAFT_516552</name>
</gene>
<keyword evidence="5" id="KW-1185">Reference proteome</keyword>
<evidence type="ECO:0000313" key="4">
    <source>
        <dbReference type="EMBL" id="PMD66360.1"/>
    </source>
</evidence>
<evidence type="ECO:0000313" key="5">
    <source>
        <dbReference type="Proteomes" id="UP000235371"/>
    </source>
</evidence>
<sequence length="491" mass="54899">MENEHLEIALRQSPRDESLAANASSGWPLGSDHQNHFAASSPYHNPGISPSSTTYSTFDEFANDPRFLESQQEFRSLLFTSAQSAAPSRRGSPVHDSLSDRQIGGALSSIISSGNRIIWLQNYLDEVAPWLDMFDQQQMFGQTVPILAKSSVPLTYAILAISARQMERVKKLKGEHDSLQLYQESIRSLTPHLMACDPNIMATCVILCCLEMLSAAPKNWRKHLDGCATLFESYNIHGFSEGVPQAVFWCYARMDLCAAIISDGDHSTVLPLQHWTPSDISSSEVVELFRSAGTPDMWANYAVFLAAKVCHFIWVQNENMDDAAAHMDQSPYSTDWLDLWAELQAWRENRPAELLEVNLRENDAELDSSPFPFILYAASCAISSNQLYHTACLLLLDIKSPNIDLSRTGSINSDLWHARRICGISATNEHHGCLNNAIQPLWVAGRLLSHPTEHRAVVNLIKRIEVVTGWGATWRITDLMGSWGYTSNDFI</sequence>
<dbReference type="AlphaFoldDB" id="A0A2J6TTL4"/>
<dbReference type="GeneID" id="36581772"/>
<dbReference type="STRING" id="1095630.A0A2J6TTL4"/>
<feature type="region of interest" description="Disordered" evidence="3">
    <location>
        <begin position="1"/>
        <end position="26"/>
    </location>
</feature>
<dbReference type="OrthoDB" id="415590at2759"/>
<dbReference type="GO" id="GO:0000976">
    <property type="term" value="F:transcription cis-regulatory region binding"/>
    <property type="evidence" value="ECO:0007669"/>
    <property type="project" value="TreeGrafter"/>
</dbReference>
<accession>A0A2J6TTL4</accession>
<dbReference type="GO" id="GO:0003700">
    <property type="term" value="F:DNA-binding transcription factor activity"/>
    <property type="evidence" value="ECO:0007669"/>
    <property type="project" value="TreeGrafter"/>
</dbReference>
<dbReference type="PANTHER" id="PTHR37534:SF24">
    <property type="entry name" value="MISCELLANEOUS ZN(II)2CYS6 TRANSCRIPTION FACTOR (EUROFUNG)-RELATED"/>
    <property type="match status" value="1"/>
</dbReference>
<dbReference type="Pfam" id="PF11951">
    <property type="entry name" value="Fungal_trans_2"/>
    <property type="match status" value="1"/>
</dbReference>
<comment type="subcellular location">
    <subcellularLocation>
        <location evidence="1">Nucleus</location>
    </subcellularLocation>
</comment>
<evidence type="ECO:0000256" key="3">
    <source>
        <dbReference type="SAM" id="MobiDB-lite"/>
    </source>
</evidence>
<dbReference type="PANTHER" id="PTHR37534">
    <property type="entry name" value="TRANSCRIPTIONAL ACTIVATOR PROTEIN UGA3"/>
    <property type="match status" value="1"/>
</dbReference>
<dbReference type="CDD" id="cd12148">
    <property type="entry name" value="fungal_TF_MHR"/>
    <property type="match status" value="1"/>
</dbReference>
<organism evidence="4 5">
    <name type="scientific">Hyaloscypha bicolor E</name>
    <dbReference type="NCBI Taxonomy" id="1095630"/>
    <lineage>
        <taxon>Eukaryota</taxon>
        <taxon>Fungi</taxon>
        <taxon>Dikarya</taxon>
        <taxon>Ascomycota</taxon>
        <taxon>Pezizomycotina</taxon>
        <taxon>Leotiomycetes</taxon>
        <taxon>Helotiales</taxon>
        <taxon>Hyaloscyphaceae</taxon>
        <taxon>Hyaloscypha</taxon>
        <taxon>Hyaloscypha bicolor</taxon>
    </lineage>
</organism>
<name>A0A2J6TTL4_9HELO</name>
<dbReference type="InParanoid" id="A0A2J6TTL4"/>
<dbReference type="GO" id="GO:0005634">
    <property type="term" value="C:nucleus"/>
    <property type="evidence" value="ECO:0007669"/>
    <property type="project" value="UniProtKB-SubCell"/>
</dbReference>
<dbReference type="GO" id="GO:0045944">
    <property type="term" value="P:positive regulation of transcription by RNA polymerase II"/>
    <property type="evidence" value="ECO:0007669"/>
    <property type="project" value="TreeGrafter"/>
</dbReference>
<reference evidence="4 5" key="1">
    <citation type="submission" date="2016-04" db="EMBL/GenBank/DDBJ databases">
        <title>A degradative enzymes factory behind the ericoid mycorrhizal symbiosis.</title>
        <authorList>
            <consortium name="DOE Joint Genome Institute"/>
            <person name="Martino E."/>
            <person name="Morin E."/>
            <person name="Grelet G."/>
            <person name="Kuo A."/>
            <person name="Kohler A."/>
            <person name="Daghino S."/>
            <person name="Barry K."/>
            <person name="Choi C."/>
            <person name="Cichocki N."/>
            <person name="Clum A."/>
            <person name="Copeland A."/>
            <person name="Hainaut M."/>
            <person name="Haridas S."/>
            <person name="Labutti K."/>
            <person name="Lindquist E."/>
            <person name="Lipzen A."/>
            <person name="Khouja H.-R."/>
            <person name="Murat C."/>
            <person name="Ohm R."/>
            <person name="Olson A."/>
            <person name="Spatafora J."/>
            <person name="Veneault-Fourrey C."/>
            <person name="Henrissat B."/>
            <person name="Grigoriev I."/>
            <person name="Martin F."/>
            <person name="Perotto S."/>
        </authorList>
    </citation>
    <scope>NUCLEOTIDE SEQUENCE [LARGE SCALE GENOMIC DNA]</scope>
    <source>
        <strain evidence="4 5">E</strain>
    </source>
</reference>
<keyword evidence="2" id="KW-0539">Nucleus</keyword>